<accession>A0A0F9QT56</accession>
<evidence type="ECO:0008006" key="3">
    <source>
        <dbReference type="Google" id="ProtNLM"/>
    </source>
</evidence>
<name>A0A0F9QT56_9ZZZZ</name>
<keyword evidence="1" id="KW-0472">Membrane</keyword>
<organism evidence="2">
    <name type="scientific">marine sediment metagenome</name>
    <dbReference type="NCBI Taxonomy" id="412755"/>
    <lineage>
        <taxon>unclassified sequences</taxon>
        <taxon>metagenomes</taxon>
        <taxon>ecological metagenomes</taxon>
    </lineage>
</organism>
<feature type="transmembrane region" description="Helical" evidence="1">
    <location>
        <begin position="137"/>
        <end position="158"/>
    </location>
</feature>
<keyword evidence="1" id="KW-0812">Transmembrane</keyword>
<reference evidence="2" key="1">
    <citation type="journal article" date="2015" name="Nature">
        <title>Complex archaea that bridge the gap between prokaryotes and eukaryotes.</title>
        <authorList>
            <person name="Spang A."/>
            <person name="Saw J.H."/>
            <person name="Jorgensen S.L."/>
            <person name="Zaremba-Niedzwiedzka K."/>
            <person name="Martijn J."/>
            <person name="Lind A.E."/>
            <person name="van Eijk R."/>
            <person name="Schleper C."/>
            <person name="Guy L."/>
            <person name="Ettema T.J."/>
        </authorList>
    </citation>
    <scope>NUCLEOTIDE SEQUENCE</scope>
</reference>
<dbReference type="AlphaFoldDB" id="A0A0F9QT56"/>
<evidence type="ECO:0000256" key="1">
    <source>
        <dbReference type="SAM" id="Phobius"/>
    </source>
</evidence>
<feature type="transmembrane region" description="Helical" evidence="1">
    <location>
        <begin position="12"/>
        <end position="40"/>
    </location>
</feature>
<dbReference type="EMBL" id="LAZR01001374">
    <property type="protein sequence ID" value="KKN45654.1"/>
    <property type="molecule type" value="Genomic_DNA"/>
</dbReference>
<sequence length="164" mass="18365">MNKALPDKRLFWLRGILFISSILLIVGLFLPMLTITQFLLIRNEFSVISGITELWKAQQYILFVVISLFSVVVPLAKLVLLFRLLNSHNLPSQGKIRLLHLMHDYGRWAMLDVMVVAMLIVTVKMGAIASITIHPGLYVFGAAVLLIMLATQMTVNTLQGNTSS</sequence>
<feature type="transmembrane region" description="Helical" evidence="1">
    <location>
        <begin position="60"/>
        <end position="85"/>
    </location>
</feature>
<evidence type="ECO:0000313" key="2">
    <source>
        <dbReference type="EMBL" id="KKN45654.1"/>
    </source>
</evidence>
<dbReference type="InterPro" id="IPR007498">
    <property type="entry name" value="PqiA-like"/>
</dbReference>
<keyword evidence="1" id="KW-1133">Transmembrane helix</keyword>
<protein>
    <recommendedName>
        <fullName evidence="3">Paraquat-inducible protein A</fullName>
    </recommendedName>
</protein>
<feature type="transmembrane region" description="Helical" evidence="1">
    <location>
        <begin position="105"/>
        <end position="131"/>
    </location>
</feature>
<comment type="caution">
    <text evidence="2">The sequence shown here is derived from an EMBL/GenBank/DDBJ whole genome shotgun (WGS) entry which is preliminary data.</text>
</comment>
<dbReference type="Pfam" id="PF04403">
    <property type="entry name" value="PqiA"/>
    <property type="match status" value="1"/>
</dbReference>
<proteinExistence type="predicted"/>
<gene>
    <name evidence="2" type="ORF">LCGC14_0680720</name>
</gene>